<dbReference type="OrthoDB" id="535945at2759"/>
<protein>
    <recommendedName>
        <fullName evidence="1">Protein kinase domain-containing protein</fullName>
    </recommendedName>
</protein>
<feature type="non-terminal residue" evidence="2">
    <location>
        <position position="1"/>
    </location>
</feature>
<proteinExistence type="predicted"/>
<evidence type="ECO:0000259" key="1">
    <source>
        <dbReference type="PROSITE" id="PS50011"/>
    </source>
</evidence>
<sequence>VIHGDLATRNVLLTSTLDVKVTDFGLARQLNNYSMYVKTQDTPLPWRWLALESHRDMVFTSKSDVWSYGITLWEIFTLAEIPYAGATNCCQVVEDLEEGYRMRRPKYSTVSM</sequence>
<dbReference type="InterPro" id="IPR050122">
    <property type="entry name" value="RTK"/>
</dbReference>
<dbReference type="GO" id="GO:0007169">
    <property type="term" value="P:cell surface receptor protein tyrosine kinase signaling pathway"/>
    <property type="evidence" value="ECO:0007669"/>
    <property type="project" value="TreeGrafter"/>
</dbReference>
<dbReference type="GO" id="GO:0004714">
    <property type="term" value="F:transmembrane receptor protein tyrosine kinase activity"/>
    <property type="evidence" value="ECO:0007669"/>
    <property type="project" value="TreeGrafter"/>
</dbReference>
<dbReference type="InterPro" id="IPR000719">
    <property type="entry name" value="Prot_kinase_dom"/>
</dbReference>
<dbReference type="InterPro" id="IPR008266">
    <property type="entry name" value="Tyr_kinase_AS"/>
</dbReference>
<feature type="domain" description="Protein kinase" evidence="1">
    <location>
        <begin position="1"/>
        <end position="112"/>
    </location>
</feature>
<dbReference type="InterPro" id="IPR001245">
    <property type="entry name" value="Ser-Thr/Tyr_kinase_cat_dom"/>
</dbReference>
<organism evidence="2 3">
    <name type="scientific">Allacma fusca</name>
    <dbReference type="NCBI Taxonomy" id="39272"/>
    <lineage>
        <taxon>Eukaryota</taxon>
        <taxon>Metazoa</taxon>
        <taxon>Ecdysozoa</taxon>
        <taxon>Arthropoda</taxon>
        <taxon>Hexapoda</taxon>
        <taxon>Collembola</taxon>
        <taxon>Symphypleona</taxon>
        <taxon>Sminthuridae</taxon>
        <taxon>Allacma</taxon>
    </lineage>
</organism>
<dbReference type="PROSITE" id="PS50011">
    <property type="entry name" value="PROTEIN_KINASE_DOM"/>
    <property type="match status" value="1"/>
</dbReference>
<dbReference type="PANTHER" id="PTHR24416:SF611">
    <property type="entry name" value="TYROSINE-PROTEIN KINASE TRANSMEMBRANE RECEPTOR ROR"/>
    <property type="match status" value="1"/>
</dbReference>
<dbReference type="PROSITE" id="PS00109">
    <property type="entry name" value="PROTEIN_KINASE_TYR"/>
    <property type="match status" value="1"/>
</dbReference>
<keyword evidence="3" id="KW-1185">Reference proteome</keyword>
<dbReference type="SMART" id="SM00219">
    <property type="entry name" value="TyrKc"/>
    <property type="match status" value="1"/>
</dbReference>
<dbReference type="GO" id="GO:0005886">
    <property type="term" value="C:plasma membrane"/>
    <property type="evidence" value="ECO:0007669"/>
    <property type="project" value="TreeGrafter"/>
</dbReference>
<dbReference type="InterPro" id="IPR020635">
    <property type="entry name" value="Tyr_kinase_cat_dom"/>
</dbReference>
<dbReference type="GO" id="GO:0005524">
    <property type="term" value="F:ATP binding"/>
    <property type="evidence" value="ECO:0007669"/>
    <property type="project" value="InterPro"/>
</dbReference>
<dbReference type="EMBL" id="CAJVCH010541760">
    <property type="protein sequence ID" value="CAG7826951.1"/>
    <property type="molecule type" value="Genomic_DNA"/>
</dbReference>
<comment type="caution">
    <text evidence="2">The sequence shown here is derived from an EMBL/GenBank/DDBJ whole genome shotgun (WGS) entry which is preliminary data.</text>
</comment>
<dbReference type="GO" id="GO:0043235">
    <property type="term" value="C:receptor complex"/>
    <property type="evidence" value="ECO:0007669"/>
    <property type="project" value="TreeGrafter"/>
</dbReference>
<gene>
    <name evidence="2" type="ORF">AFUS01_LOCUS36974</name>
</gene>
<reference evidence="2" key="1">
    <citation type="submission" date="2021-06" db="EMBL/GenBank/DDBJ databases">
        <authorList>
            <person name="Hodson N. C."/>
            <person name="Mongue J. A."/>
            <person name="Jaron S. K."/>
        </authorList>
    </citation>
    <scope>NUCLEOTIDE SEQUENCE</scope>
</reference>
<evidence type="ECO:0000313" key="2">
    <source>
        <dbReference type="EMBL" id="CAG7826951.1"/>
    </source>
</evidence>
<dbReference type="Proteomes" id="UP000708208">
    <property type="component" value="Unassembled WGS sequence"/>
</dbReference>
<evidence type="ECO:0000313" key="3">
    <source>
        <dbReference type="Proteomes" id="UP000708208"/>
    </source>
</evidence>
<name>A0A8J2L3D4_9HEXA</name>
<dbReference type="AlphaFoldDB" id="A0A8J2L3D4"/>
<dbReference type="PANTHER" id="PTHR24416">
    <property type="entry name" value="TYROSINE-PROTEIN KINASE RECEPTOR"/>
    <property type="match status" value="1"/>
</dbReference>
<dbReference type="Pfam" id="PF07714">
    <property type="entry name" value="PK_Tyr_Ser-Thr"/>
    <property type="match status" value="1"/>
</dbReference>
<accession>A0A8J2L3D4</accession>